<proteinExistence type="predicted"/>
<protein>
    <recommendedName>
        <fullName evidence="3">Polyketide cyclase</fullName>
    </recommendedName>
</protein>
<accession>A0A0U4B0E7</accession>
<keyword evidence="2" id="KW-1185">Reference proteome</keyword>
<dbReference type="InterPro" id="IPR023393">
    <property type="entry name" value="START-like_dom_sf"/>
</dbReference>
<dbReference type="AlphaFoldDB" id="A0A0U4B0E7"/>
<evidence type="ECO:0000313" key="1">
    <source>
        <dbReference type="EMBL" id="ALX06016.1"/>
    </source>
</evidence>
<evidence type="ECO:0000313" key="2">
    <source>
        <dbReference type="Proteomes" id="UP000067689"/>
    </source>
</evidence>
<dbReference type="STRING" id="2041.AERYTH_15575"/>
<organism evidence="1 2">
    <name type="scientific">Aeromicrobium erythreum</name>
    <dbReference type="NCBI Taxonomy" id="2041"/>
    <lineage>
        <taxon>Bacteria</taxon>
        <taxon>Bacillati</taxon>
        <taxon>Actinomycetota</taxon>
        <taxon>Actinomycetes</taxon>
        <taxon>Propionibacteriales</taxon>
        <taxon>Nocardioidaceae</taxon>
        <taxon>Aeromicrobium</taxon>
    </lineage>
</organism>
<gene>
    <name evidence="1" type="ORF">AERYTH_15575</name>
</gene>
<evidence type="ECO:0008006" key="3">
    <source>
        <dbReference type="Google" id="ProtNLM"/>
    </source>
</evidence>
<sequence>MIAEEYQIASPQTRAQLWANLLRLETLGEWSAVSRCLSTDTDVLAQAQSYLCVLQHRDEELDASIVVTNLDPPNELKLRTASAMAVVNERVVLEPDGRGTLVRYTAAATSSMFGPAVTVWLHDHVALVQERLTRFVQRTDTYATDES</sequence>
<dbReference type="Proteomes" id="UP000067689">
    <property type="component" value="Chromosome"/>
</dbReference>
<reference evidence="1 2" key="1">
    <citation type="journal article" date="1991" name="Int. J. Syst. Bacteriol.">
        <title>Description of the erythromycin-producing bacterium Arthrobacter sp. strain NRRL B-3381 as Aeromicrobium erythreum gen. nov., sp. nov.</title>
        <authorList>
            <person name="Miller E.S."/>
            <person name="Woese C.R."/>
            <person name="Brenner S."/>
        </authorList>
    </citation>
    <scope>NUCLEOTIDE SEQUENCE [LARGE SCALE GENOMIC DNA]</scope>
    <source>
        <strain evidence="1 2">AR18</strain>
    </source>
</reference>
<dbReference type="PATRIC" id="fig|2041.4.peg.3252"/>
<dbReference type="EMBL" id="CP011502">
    <property type="protein sequence ID" value="ALX06016.1"/>
    <property type="molecule type" value="Genomic_DNA"/>
</dbReference>
<dbReference type="KEGG" id="aer:AERYTH_15575"/>
<dbReference type="RefSeq" id="WP_067860556.1">
    <property type="nucleotide sequence ID" value="NZ_CP011502.1"/>
</dbReference>
<dbReference type="Gene3D" id="3.30.530.20">
    <property type="match status" value="1"/>
</dbReference>
<dbReference type="OrthoDB" id="3750471at2"/>
<name>A0A0U4B0E7_9ACTN</name>
<dbReference type="SUPFAM" id="SSF55961">
    <property type="entry name" value="Bet v1-like"/>
    <property type="match status" value="1"/>
</dbReference>